<protein>
    <submittedName>
        <fullName evidence="1">Uncharacterized protein</fullName>
    </submittedName>
</protein>
<dbReference type="AlphaFoldDB" id="A0A4Q2U841"/>
<organism evidence="1 2">
    <name type="scientific">Lichenibacterium minor</name>
    <dbReference type="NCBI Taxonomy" id="2316528"/>
    <lineage>
        <taxon>Bacteria</taxon>
        <taxon>Pseudomonadati</taxon>
        <taxon>Pseudomonadota</taxon>
        <taxon>Alphaproteobacteria</taxon>
        <taxon>Hyphomicrobiales</taxon>
        <taxon>Lichenihabitantaceae</taxon>
        <taxon>Lichenibacterium</taxon>
    </lineage>
</organism>
<evidence type="ECO:0000313" key="2">
    <source>
        <dbReference type="Proteomes" id="UP000290759"/>
    </source>
</evidence>
<sequence length="68" mass="7723">MIYNGAAVRTKLMALREALMAAKERTELDPFDEAMFNAIHAMLEVNETHSAAIEGMMRASKKLERKLR</sequence>
<keyword evidence="2" id="KW-1185">Reference proteome</keyword>
<gene>
    <name evidence="1" type="ORF">D3273_07905</name>
</gene>
<reference evidence="1 2" key="1">
    <citation type="submission" date="2018-12" db="EMBL/GenBank/DDBJ databases">
        <authorList>
            <person name="Grouzdev D.S."/>
            <person name="Krutkina M.S."/>
        </authorList>
    </citation>
    <scope>NUCLEOTIDE SEQUENCE [LARGE SCALE GENOMIC DNA]</scope>
    <source>
        <strain evidence="1 2">RmlP026</strain>
    </source>
</reference>
<name>A0A4Q2U841_9HYPH</name>
<comment type="caution">
    <text evidence="1">The sequence shown here is derived from an EMBL/GenBank/DDBJ whole genome shotgun (WGS) entry which is preliminary data.</text>
</comment>
<dbReference type="Proteomes" id="UP000290759">
    <property type="component" value="Unassembled WGS sequence"/>
</dbReference>
<accession>A0A4Q2U841</accession>
<reference evidence="1 2" key="2">
    <citation type="submission" date="2019-02" db="EMBL/GenBank/DDBJ databases">
        <title>'Lichenibacterium ramalinii' gen. nov. sp. nov., 'Lichenibacterium minor' gen. nov. sp. nov.</title>
        <authorList>
            <person name="Pankratov T."/>
        </authorList>
    </citation>
    <scope>NUCLEOTIDE SEQUENCE [LARGE SCALE GENOMIC DNA]</scope>
    <source>
        <strain evidence="1 2">RmlP026</strain>
    </source>
</reference>
<dbReference type="EMBL" id="QYBB01000006">
    <property type="protein sequence ID" value="RYC32640.1"/>
    <property type="molecule type" value="Genomic_DNA"/>
</dbReference>
<evidence type="ECO:0000313" key="1">
    <source>
        <dbReference type="EMBL" id="RYC32640.1"/>
    </source>
</evidence>
<proteinExistence type="predicted"/>